<feature type="transmembrane region" description="Helical" evidence="1">
    <location>
        <begin position="205"/>
        <end position="223"/>
    </location>
</feature>
<evidence type="ECO:0000313" key="3">
    <source>
        <dbReference type="Proteomes" id="UP000318017"/>
    </source>
</evidence>
<sequence length="240" mass="26417">MLHRGFRGWGTGDVTPPGFPYPVPHRFPPMFLLYWKGNAQSGRPGKTVDASDDWVERSNGGACSEEMHGVCRYSRRPNVDWNVGKRCPPNVAREVAPSSMFSNTMHQSVPPRDIVLGVLGGIAGACLGCFLFHAFTRQGFYAMVLPGALAGIGCGSLSRHRSLMLGVACAFIGAIAGVFAEWQYAPFIKDKSLGYFLMHLHQLRPLSQFLIFVGSLLAFWFGMGRNGGVWPRRQAVKRDP</sequence>
<keyword evidence="3" id="KW-1185">Reference proteome</keyword>
<keyword evidence="1" id="KW-1133">Transmembrane helix</keyword>
<dbReference type="AlphaFoldDB" id="A0A518GET5"/>
<proteinExistence type="predicted"/>
<dbReference type="Proteomes" id="UP000318017">
    <property type="component" value="Chromosome"/>
</dbReference>
<feature type="transmembrane region" description="Helical" evidence="1">
    <location>
        <begin position="140"/>
        <end position="158"/>
    </location>
</feature>
<accession>A0A518GET5</accession>
<dbReference type="KEGG" id="ahel:Q31a_54960"/>
<protein>
    <submittedName>
        <fullName evidence="2">Uncharacterized protein</fullName>
    </submittedName>
</protein>
<name>A0A518GET5_9BACT</name>
<evidence type="ECO:0000313" key="2">
    <source>
        <dbReference type="EMBL" id="QDV27109.1"/>
    </source>
</evidence>
<reference evidence="2 3" key="1">
    <citation type="submission" date="2019-02" db="EMBL/GenBank/DDBJ databases">
        <title>Deep-cultivation of Planctomycetes and their phenomic and genomic characterization uncovers novel biology.</title>
        <authorList>
            <person name="Wiegand S."/>
            <person name="Jogler M."/>
            <person name="Boedeker C."/>
            <person name="Pinto D."/>
            <person name="Vollmers J."/>
            <person name="Rivas-Marin E."/>
            <person name="Kohn T."/>
            <person name="Peeters S.H."/>
            <person name="Heuer A."/>
            <person name="Rast P."/>
            <person name="Oberbeckmann S."/>
            <person name="Bunk B."/>
            <person name="Jeske O."/>
            <person name="Meyerdierks A."/>
            <person name="Storesund J.E."/>
            <person name="Kallscheuer N."/>
            <person name="Luecker S."/>
            <person name="Lage O.M."/>
            <person name="Pohl T."/>
            <person name="Merkel B.J."/>
            <person name="Hornburger P."/>
            <person name="Mueller R.-W."/>
            <person name="Bruemmer F."/>
            <person name="Labrenz M."/>
            <person name="Spormann A.M."/>
            <person name="Op den Camp H."/>
            <person name="Overmann J."/>
            <person name="Amann R."/>
            <person name="Jetten M.S.M."/>
            <person name="Mascher T."/>
            <person name="Medema M.H."/>
            <person name="Devos D.P."/>
            <person name="Kaster A.-K."/>
            <person name="Ovreas L."/>
            <person name="Rohde M."/>
            <person name="Galperin M.Y."/>
            <person name="Jogler C."/>
        </authorList>
    </citation>
    <scope>NUCLEOTIDE SEQUENCE [LARGE SCALE GENOMIC DNA]</scope>
    <source>
        <strain evidence="2 3">Q31a</strain>
    </source>
</reference>
<organism evidence="2 3">
    <name type="scientific">Aureliella helgolandensis</name>
    <dbReference type="NCBI Taxonomy" id="2527968"/>
    <lineage>
        <taxon>Bacteria</taxon>
        <taxon>Pseudomonadati</taxon>
        <taxon>Planctomycetota</taxon>
        <taxon>Planctomycetia</taxon>
        <taxon>Pirellulales</taxon>
        <taxon>Pirellulaceae</taxon>
        <taxon>Aureliella</taxon>
    </lineage>
</organism>
<dbReference type="EMBL" id="CP036298">
    <property type="protein sequence ID" value="QDV27109.1"/>
    <property type="molecule type" value="Genomic_DNA"/>
</dbReference>
<keyword evidence="1" id="KW-0812">Transmembrane</keyword>
<evidence type="ECO:0000256" key="1">
    <source>
        <dbReference type="SAM" id="Phobius"/>
    </source>
</evidence>
<feature type="transmembrane region" description="Helical" evidence="1">
    <location>
        <begin position="165"/>
        <end position="185"/>
    </location>
</feature>
<gene>
    <name evidence="2" type="ORF">Q31a_54960</name>
</gene>
<feature type="transmembrane region" description="Helical" evidence="1">
    <location>
        <begin position="114"/>
        <end position="134"/>
    </location>
</feature>
<keyword evidence="1" id="KW-0472">Membrane</keyword>